<dbReference type="EMBL" id="JWHR01000018">
    <property type="protein sequence ID" value="KHS58678.1"/>
    <property type="molecule type" value="Genomic_DNA"/>
</dbReference>
<gene>
    <name evidence="1" type="ORF">QX51_01580</name>
</gene>
<proteinExistence type="predicted"/>
<name>A0A0B3W0Y6_9FIRM</name>
<comment type="caution">
    <text evidence="1">The sequence shown here is derived from an EMBL/GenBank/DDBJ whole genome shotgun (WGS) entry which is preliminary data.</text>
</comment>
<keyword evidence="2" id="KW-1185">Reference proteome</keyword>
<evidence type="ECO:0000313" key="1">
    <source>
        <dbReference type="EMBL" id="KHS58678.1"/>
    </source>
</evidence>
<organism evidence="1 2">
    <name type="scientific">Terrisporobacter othiniensis</name>
    <dbReference type="NCBI Taxonomy" id="1577792"/>
    <lineage>
        <taxon>Bacteria</taxon>
        <taxon>Bacillati</taxon>
        <taxon>Bacillota</taxon>
        <taxon>Clostridia</taxon>
        <taxon>Peptostreptococcales</taxon>
        <taxon>Peptostreptococcaceae</taxon>
        <taxon>Terrisporobacter</taxon>
    </lineage>
</organism>
<dbReference type="Proteomes" id="UP000031189">
    <property type="component" value="Unassembled WGS sequence"/>
</dbReference>
<reference evidence="1 2" key="1">
    <citation type="submission" date="2014-12" db="EMBL/GenBank/DDBJ databases">
        <title>Draft genome sequence of Terrisporobacter sp. 08-306576, isolated from the blood culture of a bacteremia patient.</title>
        <authorList>
            <person name="Lund L.C."/>
            <person name="Sydenham T.V."/>
            <person name="Hogh S.V."/>
            <person name="Skov M.N."/>
            <person name="Kemp M."/>
            <person name="Justesen U.S."/>
        </authorList>
    </citation>
    <scope>NUCLEOTIDE SEQUENCE [LARGE SCALE GENOMIC DNA]</scope>
    <source>
        <strain evidence="1 2">08-306576</strain>
    </source>
</reference>
<dbReference type="RefSeq" id="WP_039678152.1">
    <property type="nucleotide sequence ID" value="NZ_JWHR01000018.1"/>
</dbReference>
<dbReference type="OrthoDB" id="9891494at2"/>
<protein>
    <submittedName>
        <fullName evidence="1">Uncharacterized protein</fullName>
    </submittedName>
</protein>
<sequence>MKKSICFILLCLAIIIIISIHTTENKILYGRFYNIEQSFLKENISFEIVPQEYTKKDYEYEKEENIYKYKDSQILIDKIIANDEYVDVFIKISTNWNMFKGTSLNVKSVNRNNGIETSFAKIKYKVLDESKNSIDIESGLQSSGVILLRFNKNNFYNNKKLLVNLNGFLKTDYKLKFIN</sequence>
<evidence type="ECO:0000313" key="2">
    <source>
        <dbReference type="Proteomes" id="UP000031189"/>
    </source>
</evidence>
<accession>A0A0B3W0Y6</accession>
<dbReference type="AlphaFoldDB" id="A0A0B3W0Y6"/>